<keyword evidence="6 9" id="KW-1133">Transmembrane helix</keyword>
<comment type="function">
    <text evidence="9">Acts as a magnesium transporter.</text>
</comment>
<evidence type="ECO:0000256" key="7">
    <source>
        <dbReference type="ARBA" id="ARBA00023136"/>
    </source>
</evidence>
<dbReference type="InterPro" id="IPR038076">
    <property type="entry name" value="MgtE_N_sf"/>
</dbReference>
<comment type="subcellular location">
    <subcellularLocation>
        <location evidence="9">Cell membrane</location>
        <topology evidence="9">Multi-pass membrane protein</topology>
    </subcellularLocation>
    <subcellularLocation>
        <location evidence="1">Membrane</location>
        <topology evidence="1">Multi-pass membrane protein</topology>
    </subcellularLocation>
</comment>
<dbReference type="GO" id="GO:0015095">
    <property type="term" value="F:magnesium ion transmembrane transporter activity"/>
    <property type="evidence" value="ECO:0007669"/>
    <property type="project" value="UniProtKB-UniRule"/>
</dbReference>
<dbReference type="Gene3D" id="1.10.357.20">
    <property type="entry name" value="SLC41 divalent cation transporters, integral membrane domain"/>
    <property type="match status" value="1"/>
</dbReference>
<evidence type="ECO:0000256" key="2">
    <source>
        <dbReference type="ARBA" id="ARBA00009749"/>
    </source>
</evidence>
<dbReference type="SUPFAM" id="SSF161093">
    <property type="entry name" value="MgtE membrane domain-like"/>
    <property type="match status" value="1"/>
</dbReference>
<feature type="transmembrane region" description="Helical" evidence="9">
    <location>
        <begin position="432"/>
        <end position="455"/>
    </location>
</feature>
<keyword evidence="9" id="KW-1003">Cell membrane</keyword>
<keyword evidence="9" id="KW-0479">Metal-binding</keyword>
<comment type="caution">
    <text evidence="11">The sequence shown here is derived from an EMBL/GenBank/DDBJ whole genome shotgun (WGS) entry which is preliminary data.</text>
</comment>
<dbReference type="Gene3D" id="1.25.60.10">
    <property type="entry name" value="MgtE N-terminal domain-like"/>
    <property type="match status" value="1"/>
</dbReference>
<dbReference type="InterPro" id="IPR036739">
    <property type="entry name" value="SLC41_membr_dom_sf"/>
</dbReference>
<protein>
    <recommendedName>
        <fullName evidence="9">Magnesium transporter MgtE</fullName>
    </recommendedName>
</protein>
<name>A0A9D1KCH1_9BACT</name>
<feature type="transmembrane region" description="Helical" evidence="9">
    <location>
        <begin position="358"/>
        <end position="378"/>
    </location>
</feature>
<evidence type="ECO:0000256" key="8">
    <source>
        <dbReference type="PROSITE-ProRule" id="PRU00703"/>
    </source>
</evidence>
<dbReference type="Proteomes" id="UP000886722">
    <property type="component" value="Unassembled WGS sequence"/>
</dbReference>
<dbReference type="InterPro" id="IPR006669">
    <property type="entry name" value="MgtE_transporter"/>
</dbReference>
<evidence type="ECO:0000256" key="3">
    <source>
        <dbReference type="ARBA" id="ARBA00022448"/>
    </source>
</evidence>
<dbReference type="SUPFAM" id="SSF158791">
    <property type="entry name" value="MgtE N-terminal domain-like"/>
    <property type="match status" value="1"/>
</dbReference>
<dbReference type="EMBL" id="DVKT01000039">
    <property type="protein sequence ID" value="HIT39433.1"/>
    <property type="molecule type" value="Genomic_DNA"/>
</dbReference>
<keyword evidence="3 9" id="KW-0813">Transport</keyword>
<dbReference type="PROSITE" id="PS51371">
    <property type="entry name" value="CBS"/>
    <property type="match status" value="1"/>
</dbReference>
<dbReference type="GO" id="GO:0046872">
    <property type="term" value="F:metal ion binding"/>
    <property type="evidence" value="ECO:0007669"/>
    <property type="project" value="UniProtKB-KW"/>
</dbReference>
<dbReference type="Pfam" id="PF03448">
    <property type="entry name" value="MgtE_N"/>
    <property type="match status" value="1"/>
</dbReference>
<feature type="domain" description="CBS" evidence="10">
    <location>
        <begin position="196"/>
        <end position="256"/>
    </location>
</feature>
<dbReference type="PANTHER" id="PTHR43773:SF1">
    <property type="entry name" value="MAGNESIUM TRANSPORTER MGTE"/>
    <property type="match status" value="1"/>
</dbReference>
<comment type="subunit">
    <text evidence="9">Homodimer.</text>
</comment>
<proteinExistence type="inferred from homology"/>
<feature type="transmembrane region" description="Helical" evidence="9">
    <location>
        <begin position="284"/>
        <end position="304"/>
    </location>
</feature>
<evidence type="ECO:0000256" key="6">
    <source>
        <dbReference type="ARBA" id="ARBA00022989"/>
    </source>
</evidence>
<gene>
    <name evidence="11" type="primary">mgtE</name>
    <name evidence="11" type="ORF">IAD06_05290</name>
</gene>
<evidence type="ECO:0000313" key="12">
    <source>
        <dbReference type="Proteomes" id="UP000886722"/>
    </source>
</evidence>
<evidence type="ECO:0000256" key="4">
    <source>
        <dbReference type="ARBA" id="ARBA00022692"/>
    </source>
</evidence>
<evidence type="ECO:0000259" key="10">
    <source>
        <dbReference type="PROSITE" id="PS51371"/>
    </source>
</evidence>
<dbReference type="InterPro" id="IPR006667">
    <property type="entry name" value="SLC41_membr_dom"/>
</dbReference>
<dbReference type="InterPro" id="IPR000644">
    <property type="entry name" value="CBS_dom"/>
</dbReference>
<accession>A0A9D1KCH1</accession>
<evidence type="ECO:0000256" key="1">
    <source>
        <dbReference type="ARBA" id="ARBA00004141"/>
    </source>
</evidence>
<reference evidence="11" key="2">
    <citation type="journal article" date="2021" name="PeerJ">
        <title>Extensive microbial diversity within the chicken gut microbiome revealed by metagenomics and culture.</title>
        <authorList>
            <person name="Gilroy R."/>
            <person name="Ravi A."/>
            <person name="Getino M."/>
            <person name="Pursley I."/>
            <person name="Horton D.L."/>
            <person name="Alikhan N.F."/>
            <person name="Baker D."/>
            <person name="Gharbi K."/>
            <person name="Hall N."/>
            <person name="Watson M."/>
            <person name="Adriaenssens E.M."/>
            <person name="Foster-Nyarko E."/>
            <person name="Jarju S."/>
            <person name="Secka A."/>
            <person name="Antonio M."/>
            <person name="Oren A."/>
            <person name="Chaudhuri R.R."/>
            <person name="La Ragione R."/>
            <person name="Hildebrand F."/>
            <person name="Pallen M.J."/>
        </authorList>
    </citation>
    <scope>NUCLEOTIDE SEQUENCE</scope>
    <source>
        <strain evidence="11">21143</strain>
    </source>
</reference>
<dbReference type="CDD" id="cd04606">
    <property type="entry name" value="CBS_pair_Mg_transporter"/>
    <property type="match status" value="1"/>
</dbReference>
<keyword evidence="5 9" id="KW-0460">Magnesium</keyword>
<keyword evidence="4 9" id="KW-0812">Transmembrane</keyword>
<keyword evidence="8" id="KW-0129">CBS domain</keyword>
<feature type="transmembrane region" description="Helical" evidence="9">
    <location>
        <begin position="390"/>
        <end position="411"/>
    </location>
</feature>
<reference evidence="11" key="1">
    <citation type="submission" date="2020-10" db="EMBL/GenBank/DDBJ databases">
        <authorList>
            <person name="Gilroy R."/>
        </authorList>
    </citation>
    <scope>NUCLEOTIDE SEQUENCE</scope>
    <source>
        <strain evidence="11">21143</strain>
    </source>
</reference>
<evidence type="ECO:0000256" key="5">
    <source>
        <dbReference type="ARBA" id="ARBA00022842"/>
    </source>
</evidence>
<dbReference type="Pfam" id="PF01769">
    <property type="entry name" value="MgtE"/>
    <property type="match status" value="1"/>
</dbReference>
<dbReference type="GO" id="GO:0005886">
    <property type="term" value="C:plasma membrane"/>
    <property type="evidence" value="ECO:0007669"/>
    <property type="project" value="UniProtKB-SubCell"/>
</dbReference>
<dbReference type="Gene3D" id="3.10.580.10">
    <property type="entry name" value="CBS-domain"/>
    <property type="match status" value="1"/>
</dbReference>
<feature type="transmembrane region" description="Helical" evidence="9">
    <location>
        <begin position="316"/>
        <end position="337"/>
    </location>
</feature>
<organism evidence="11 12">
    <name type="scientific">Candidatus Caccoplasma intestinavium</name>
    <dbReference type="NCBI Taxonomy" id="2840716"/>
    <lineage>
        <taxon>Bacteria</taxon>
        <taxon>Pseudomonadati</taxon>
        <taxon>Bacteroidota</taxon>
        <taxon>Bacteroidia</taxon>
        <taxon>Bacteroidales</taxon>
        <taxon>Bacteroidaceae</taxon>
        <taxon>Bacteroidaceae incertae sedis</taxon>
        <taxon>Candidatus Caccoplasma</taxon>
    </lineage>
</organism>
<dbReference type="NCBIfam" id="TIGR00400">
    <property type="entry name" value="mgtE"/>
    <property type="match status" value="1"/>
</dbReference>
<dbReference type="InterPro" id="IPR046342">
    <property type="entry name" value="CBS_dom_sf"/>
</dbReference>
<dbReference type="Pfam" id="PF00571">
    <property type="entry name" value="CBS"/>
    <property type="match status" value="1"/>
</dbReference>
<dbReference type="PANTHER" id="PTHR43773">
    <property type="entry name" value="MAGNESIUM TRANSPORTER MGTE"/>
    <property type="match status" value="1"/>
</dbReference>
<dbReference type="InterPro" id="IPR006668">
    <property type="entry name" value="Mg_transptr_MgtE_intracell_dom"/>
</dbReference>
<keyword evidence="7 9" id="KW-0472">Membrane</keyword>
<dbReference type="AlphaFoldDB" id="A0A9D1KCH1"/>
<dbReference type="SUPFAM" id="SSF54631">
    <property type="entry name" value="CBS-domain pair"/>
    <property type="match status" value="1"/>
</dbReference>
<evidence type="ECO:0000313" key="11">
    <source>
        <dbReference type="EMBL" id="HIT39433.1"/>
    </source>
</evidence>
<dbReference type="SMART" id="SM00924">
    <property type="entry name" value="MgtE_N"/>
    <property type="match status" value="1"/>
</dbReference>
<dbReference type="SMART" id="SM00116">
    <property type="entry name" value="CBS"/>
    <property type="match status" value="1"/>
</dbReference>
<sequence length="460" mass="51888">MEQKTNFFHQLLIQKEWRVIKDELGKLAPQLIVQLLREISPADKILFFRLLPRIQAKETFECMTNEEQKEIINGLVSYRDKVTNLLNDIEPDDRTAFFEELPGEIVQHLIQLLSKEEREITMKLLGYPKDSVGRLMTPKYIAVKKHFTATQALAHIRKFGQNSETFDVIYIVDQHWKLIDDIDIKTLILASPRQTMSEIGDGKFIALSADTDQENAIKVFRDYDCTTLPVIDNNGTLLGIVTVDDIIDIAEEEGTEDFQKFGGNESFDLSYTHTPLLTMVRKRAGWLIILFLSEMLTASAMGYFDQEISKAVVLALFVPLIISSGGNSGSQAASLIIRSLAIDELSLKNWWYVMRKEILSGFLLGSILGAIGFIRIFVWQETGFYDYGEYWIWIGVSVSVSLIFIVLWGSLSGSMIPFILKRCGLDPATASAPFVATLVDVTGLIIYFTIAALFLGGKIL</sequence>
<evidence type="ECO:0000256" key="9">
    <source>
        <dbReference type="RuleBase" id="RU362011"/>
    </source>
</evidence>
<comment type="similarity">
    <text evidence="2 9">Belongs to the SLC41A transporter family.</text>
</comment>